<dbReference type="GO" id="GO:0008610">
    <property type="term" value="P:lipid biosynthetic process"/>
    <property type="evidence" value="ECO:0007669"/>
    <property type="project" value="UniProtKB-ARBA"/>
</dbReference>
<dbReference type="InterPro" id="IPR005804">
    <property type="entry name" value="FA_desaturase_dom"/>
</dbReference>
<feature type="domain" description="Fatty acid desaturase" evidence="2">
    <location>
        <begin position="69"/>
        <end position="312"/>
    </location>
</feature>
<evidence type="ECO:0000256" key="1">
    <source>
        <dbReference type="SAM" id="Phobius"/>
    </source>
</evidence>
<dbReference type="CDD" id="cd03511">
    <property type="entry name" value="Rhizopine-oxygenase-like"/>
    <property type="match status" value="1"/>
</dbReference>
<evidence type="ECO:0000313" key="3">
    <source>
        <dbReference type="EMBL" id="RLJ60190.1"/>
    </source>
</evidence>
<keyword evidence="4" id="KW-1185">Reference proteome</keyword>
<dbReference type="EMBL" id="RCCE01000001">
    <property type="protein sequence ID" value="RLJ60190.1"/>
    <property type="molecule type" value="Genomic_DNA"/>
</dbReference>
<feature type="transmembrane region" description="Helical" evidence="1">
    <location>
        <begin position="156"/>
        <end position="175"/>
    </location>
</feature>
<evidence type="ECO:0000313" key="4">
    <source>
        <dbReference type="Proteomes" id="UP000269157"/>
    </source>
</evidence>
<dbReference type="OrthoDB" id="9769653at2"/>
<dbReference type="Proteomes" id="UP000269157">
    <property type="component" value="Unassembled WGS sequence"/>
</dbReference>
<dbReference type="AlphaFoldDB" id="A0A497X4Q7"/>
<accession>A0A497X4Q7</accession>
<comment type="caution">
    <text evidence="3">The sequence shown here is derived from an EMBL/GenBank/DDBJ whole genome shotgun (WGS) entry which is preliminary data.</text>
</comment>
<keyword evidence="1" id="KW-0812">Transmembrane</keyword>
<dbReference type="PANTHER" id="PTHR19353:SF19">
    <property type="entry name" value="DELTA(5) FATTY ACID DESATURASE C-RELATED"/>
    <property type="match status" value="1"/>
</dbReference>
<dbReference type="InterPro" id="IPR039393">
    <property type="entry name" value="Rhizopine-oxygenase-like"/>
</dbReference>
<name>A0A497X4Q7_9RHOB</name>
<keyword evidence="1" id="KW-0472">Membrane</keyword>
<sequence length="356" mass="40951">MVRDYSLAGETGRSADDCALTNPNWYRPQVDPTAIRALMKKSDAIALRDTLLWIGGMIVSAGIAIALWPSWWSAPFWFIYGVLYGSASDSRWHECGHKTAFETAWMNNVVYHIASFMLMRNPVVWRASHVRHHTDTVIVGRDPEIVAMRPPDLARLVLNFFGLVDVYHLVARMILHARGRLHPDEATYVRAADHNRVFLVARIWLLIYACIAALALWMGSILPFMVVGLPRLYGAWHHVMTGVLQHLGLAENVTDHRLNTRTVLMNPISRFIYLNMNYHVEHHMFTMVPYYRLPQLHELIKHDVPRPEPSIWAAFKRLVPVLVKQLRYEDAVIIPVLPEGANPYREEVERLRPFAV</sequence>
<reference evidence="3 4" key="1">
    <citation type="submission" date="2018-10" db="EMBL/GenBank/DDBJ databases">
        <title>Genomic Encyclopedia of Archaeal and Bacterial Type Strains, Phase II (KMG-II): from individual species to whole genera.</title>
        <authorList>
            <person name="Goeker M."/>
        </authorList>
    </citation>
    <scope>NUCLEOTIDE SEQUENCE [LARGE SCALE GENOMIC DNA]</scope>
    <source>
        <strain evidence="3 4">DSM 29466</strain>
    </source>
</reference>
<feature type="transmembrane region" description="Helical" evidence="1">
    <location>
        <begin position="50"/>
        <end position="71"/>
    </location>
</feature>
<keyword evidence="1" id="KW-1133">Transmembrane helix</keyword>
<proteinExistence type="predicted"/>
<organism evidence="3 4">
    <name type="scientific">Litoreibacter meonggei</name>
    <dbReference type="NCBI Taxonomy" id="1049199"/>
    <lineage>
        <taxon>Bacteria</taxon>
        <taxon>Pseudomonadati</taxon>
        <taxon>Pseudomonadota</taxon>
        <taxon>Alphaproteobacteria</taxon>
        <taxon>Rhodobacterales</taxon>
        <taxon>Roseobacteraceae</taxon>
        <taxon>Litoreibacter</taxon>
    </lineage>
</organism>
<feature type="transmembrane region" description="Helical" evidence="1">
    <location>
        <begin position="196"/>
        <end position="218"/>
    </location>
</feature>
<protein>
    <submittedName>
        <fullName evidence="3">Fatty acid desaturase</fullName>
    </submittedName>
</protein>
<gene>
    <name evidence="3" type="ORF">BCF46_0387</name>
</gene>
<dbReference type="GO" id="GO:0016717">
    <property type="term" value="F:oxidoreductase activity, acting on paired donors, with oxidation of a pair of donors resulting in the reduction of molecular oxygen to two molecules of water"/>
    <property type="evidence" value="ECO:0007669"/>
    <property type="project" value="TreeGrafter"/>
</dbReference>
<dbReference type="RefSeq" id="WP_121021173.1">
    <property type="nucleotide sequence ID" value="NZ_RCCE01000001.1"/>
</dbReference>
<dbReference type="PANTHER" id="PTHR19353">
    <property type="entry name" value="FATTY ACID DESATURASE 2"/>
    <property type="match status" value="1"/>
</dbReference>
<dbReference type="GO" id="GO:0016020">
    <property type="term" value="C:membrane"/>
    <property type="evidence" value="ECO:0007669"/>
    <property type="project" value="TreeGrafter"/>
</dbReference>
<dbReference type="InterPro" id="IPR012171">
    <property type="entry name" value="Fatty_acid_desaturase"/>
</dbReference>
<dbReference type="Pfam" id="PF00487">
    <property type="entry name" value="FA_desaturase"/>
    <property type="match status" value="1"/>
</dbReference>
<evidence type="ECO:0000259" key="2">
    <source>
        <dbReference type="Pfam" id="PF00487"/>
    </source>
</evidence>